<dbReference type="OrthoDB" id="301916at2759"/>
<dbReference type="OMA" id="AKTIVYH"/>
<proteinExistence type="predicted"/>
<sequence>MINNFIIRQSFSMVLQNNMDNQDISEIPSPTKASGVENRQRGSGDIKQVQKSNRKYMKVSLQTKQLLYQMVQMEGIKIKEAARILGIKYATAKTIVYHRRQKRKERGKCGLRMCGYTELVDNRVSRLQIISITGNDAKQCKEYIL</sequence>
<comment type="caution">
    <text evidence="2">The sequence shown here is derived from an EMBL/GenBank/DDBJ whole genome shotgun (WGS) entry which is preliminary data.</text>
</comment>
<dbReference type="Proteomes" id="UP000683925">
    <property type="component" value="Unassembled WGS sequence"/>
</dbReference>
<evidence type="ECO:0000313" key="2">
    <source>
        <dbReference type="EMBL" id="CAD8207261.1"/>
    </source>
</evidence>
<keyword evidence="3" id="KW-1185">Reference proteome</keyword>
<evidence type="ECO:0000313" key="3">
    <source>
        <dbReference type="Proteomes" id="UP000683925"/>
    </source>
</evidence>
<accession>A0A8S1XZV7</accession>
<dbReference type="EMBL" id="CAJJDP010000141">
    <property type="protein sequence ID" value="CAD8207261.1"/>
    <property type="molecule type" value="Genomic_DNA"/>
</dbReference>
<protein>
    <submittedName>
        <fullName evidence="2">Uncharacterized protein</fullName>
    </submittedName>
</protein>
<gene>
    <name evidence="2" type="ORF">POCTA_138.1.T1400123</name>
</gene>
<evidence type="ECO:0000256" key="1">
    <source>
        <dbReference type="SAM" id="MobiDB-lite"/>
    </source>
</evidence>
<name>A0A8S1XZV7_PAROT</name>
<reference evidence="2" key="1">
    <citation type="submission" date="2021-01" db="EMBL/GenBank/DDBJ databases">
        <authorList>
            <consortium name="Genoscope - CEA"/>
            <person name="William W."/>
        </authorList>
    </citation>
    <scope>NUCLEOTIDE SEQUENCE</scope>
</reference>
<feature type="region of interest" description="Disordered" evidence="1">
    <location>
        <begin position="22"/>
        <end position="51"/>
    </location>
</feature>
<dbReference type="AlphaFoldDB" id="A0A8S1XZV7"/>
<organism evidence="2 3">
    <name type="scientific">Paramecium octaurelia</name>
    <dbReference type="NCBI Taxonomy" id="43137"/>
    <lineage>
        <taxon>Eukaryota</taxon>
        <taxon>Sar</taxon>
        <taxon>Alveolata</taxon>
        <taxon>Ciliophora</taxon>
        <taxon>Intramacronucleata</taxon>
        <taxon>Oligohymenophorea</taxon>
        <taxon>Peniculida</taxon>
        <taxon>Parameciidae</taxon>
        <taxon>Paramecium</taxon>
    </lineage>
</organism>